<evidence type="ECO:0000313" key="3">
    <source>
        <dbReference type="EMBL" id="EZF54820.1"/>
    </source>
</evidence>
<organism evidence="3">
    <name type="scientific">Trichophyton rubrum CBS 288.86</name>
    <dbReference type="NCBI Taxonomy" id="1215330"/>
    <lineage>
        <taxon>Eukaryota</taxon>
        <taxon>Fungi</taxon>
        <taxon>Dikarya</taxon>
        <taxon>Ascomycota</taxon>
        <taxon>Pezizomycotina</taxon>
        <taxon>Eurotiomycetes</taxon>
        <taxon>Eurotiomycetidae</taxon>
        <taxon>Onygenales</taxon>
        <taxon>Arthrodermataceae</taxon>
        <taxon>Trichophyton</taxon>
    </lineage>
</organism>
<feature type="region of interest" description="Disordered" evidence="1">
    <location>
        <begin position="83"/>
        <end position="107"/>
    </location>
</feature>
<evidence type="ECO:0000256" key="2">
    <source>
        <dbReference type="SAM" id="Phobius"/>
    </source>
</evidence>
<dbReference type="Proteomes" id="UP000023758">
    <property type="component" value="Unassembled WGS sequence"/>
</dbReference>
<proteinExistence type="predicted"/>
<accession>A0A022W8R8</accession>
<protein>
    <submittedName>
        <fullName evidence="3">Uncharacterized protein</fullName>
    </submittedName>
</protein>
<feature type="transmembrane region" description="Helical" evidence="2">
    <location>
        <begin position="169"/>
        <end position="192"/>
    </location>
</feature>
<gene>
    <name evidence="3" type="ORF">H103_02492</name>
</gene>
<reference evidence="3" key="1">
    <citation type="submission" date="2014-02" db="EMBL/GenBank/DDBJ databases">
        <title>The Genome Sequence of Trichophyton rubrum (morphotype fischeri) CBS 288.86.</title>
        <authorList>
            <consortium name="The Broad Institute Genomics Platform"/>
            <person name="Cuomo C.A."/>
            <person name="White T.C."/>
            <person name="Graser Y."/>
            <person name="Martinez-Rossi N."/>
            <person name="Heitman J."/>
            <person name="Young S.K."/>
            <person name="Zeng Q."/>
            <person name="Gargeya S."/>
            <person name="Abouelleil A."/>
            <person name="Alvarado L."/>
            <person name="Chapman S.B."/>
            <person name="Gainer-Dewar J."/>
            <person name="Goldberg J."/>
            <person name="Griggs A."/>
            <person name="Gujja S."/>
            <person name="Hansen M."/>
            <person name="Howarth C."/>
            <person name="Imamovic A."/>
            <person name="Larimer J."/>
            <person name="Martinez D."/>
            <person name="Murphy C."/>
            <person name="Pearson M.D."/>
            <person name="Persinoti G."/>
            <person name="Poon T."/>
            <person name="Priest M."/>
            <person name="Roberts A.D."/>
            <person name="Saif S."/>
            <person name="Shea T.D."/>
            <person name="Sykes S.N."/>
            <person name="Wortman J."/>
            <person name="Nusbaum C."/>
            <person name="Birren B."/>
        </authorList>
    </citation>
    <scope>NUCLEOTIDE SEQUENCE [LARGE SCALE GENOMIC DNA]</scope>
    <source>
        <strain evidence="3">CBS 288.86</strain>
    </source>
</reference>
<keyword evidence="2" id="KW-0812">Transmembrane</keyword>
<dbReference type="AlphaFoldDB" id="A0A022W8R8"/>
<keyword evidence="2" id="KW-1133">Transmembrane helix</keyword>
<dbReference type="HOGENOM" id="CLU_102665_0_0_1"/>
<keyword evidence="2" id="KW-0472">Membrane</keyword>
<name>A0A022W8R8_TRIRU</name>
<dbReference type="PROSITE" id="PS51257">
    <property type="entry name" value="PROKAR_LIPOPROTEIN"/>
    <property type="match status" value="1"/>
</dbReference>
<dbReference type="EMBL" id="KK207773">
    <property type="protein sequence ID" value="EZF54820.1"/>
    <property type="molecule type" value="Genomic_DNA"/>
</dbReference>
<sequence>MTFHRASPSCHVTLSCIGACLAHRLAPSSLPVHRYITADGNSMRESGTPESESKVRRCISLSYLIASSGETCFLRLIEMAKPSVSSPPVSASSKDPRRESHDTTLPCDDGVASSPPRLVSLLLSIQAWSAAAAHLSVSSWDKAGEPTGCWARRKPPVQSDHRPSAFSHSLFICTSTILLLLSSSPILLSLLLS</sequence>
<feature type="compositionally biased region" description="Low complexity" evidence="1">
    <location>
        <begin position="83"/>
        <end position="93"/>
    </location>
</feature>
<evidence type="ECO:0000256" key="1">
    <source>
        <dbReference type="SAM" id="MobiDB-lite"/>
    </source>
</evidence>